<organism evidence="3 4">
    <name type="scientific">Reticulibacter mediterranei</name>
    <dbReference type="NCBI Taxonomy" id="2778369"/>
    <lineage>
        <taxon>Bacteria</taxon>
        <taxon>Bacillati</taxon>
        <taxon>Chloroflexota</taxon>
        <taxon>Ktedonobacteria</taxon>
        <taxon>Ktedonobacterales</taxon>
        <taxon>Reticulibacteraceae</taxon>
        <taxon>Reticulibacter</taxon>
    </lineage>
</organism>
<evidence type="ECO:0000313" key="4">
    <source>
        <dbReference type="Proteomes" id="UP000597444"/>
    </source>
</evidence>
<dbReference type="Pfam" id="PF02325">
    <property type="entry name" value="CCB3_YggT"/>
    <property type="match status" value="1"/>
</dbReference>
<protein>
    <recommendedName>
        <fullName evidence="5">YggT family protein</fullName>
    </recommendedName>
</protein>
<keyword evidence="2" id="KW-0812">Transmembrane</keyword>
<feature type="transmembrane region" description="Helical" evidence="2">
    <location>
        <begin position="54"/>
        <end position="75"/>
    </location>
</feature>
<dbReference type="EMBL" id="BNJK01000001">
    <property type="protein sequence ID" value="GHO90626.1"/>
    <property type="molecule type" value="Genomic_DNA"/>
</dbReference>
<dbReference type="PANTHER" id="PTHR33219:SF14">
    <property type="entry name" value="PROTEIN COFACTOR ASSEMBLY OF COMPLEX C SUBUNIT B CCB3, CHLOROPLASTIC-RELATED"/>
    <property type="match status" value="1"/>
</dbReference>
<dbReference type="Proteomes" id="UP000597444">
    <property type="component" value="Unassembled WGS sequence"/>
</dbReference>
<evidence type="ECO:0000256" key="2">
    <source>
        <dbReference type="SAM" id="Phobius"/>
    </source>
</evidence>
<evidence type="ECO:0000313" key="3">
    <source>
        <dbReference type="EMBL" id="GHO90626.1"/>
    </source>
</evidence>
<keyword evidence="2" id="KW-0472">Membrane</keyword>
<dbReference type="GO" id="GO:0016020">
    <property type="term" value="C:membrane"/>
    <property type="evidence" value="ECO:0007669"/>
    <property type="project" value="InterPro"/>
</dbReference>
<accession>A0A8J3I9Z5</accession>
<reference evidence="3" key="1">
    <citation type="submission" date="2020-10" db="EMBL/GenBank/DDBJ databases">
        <title>Taxonomic study of unclassified bacteria belonging to the class Ktedonobacteria.</title>
        <authorList>
            <person name="Yabe S."/>
            <person name="Wang C.M."/>
            <person name="Zheng Y."/>
            <person name="Sakai Y."/>
            <person name="Cavaletti L."/>
            <person name="Monciardini P."/>
            <person name="Donadio S."/>
        </authorList>
    </citation>
    <scope>NUCLEOTIDE SEQUENCE</scope>
    <source>
        <strain evidence="3">ID150040</strain>
    </source>
</reference>
<evidence type="ECO:0008006" key="5">
    <source>
        <dbReference type="Google" id="ProtNLM"/>
    </source>
</evidence>
<dbReference type="RefSeq" id="WP_220201576.1">
    <property type="nucleotide sequence ID" value="NZ_BNJK01000001.1"/>
</dbReference>
<dbReference type="InterPro" id="IPR003425">
    <property type="entry name" value="CCB3/YggT"/>
</dbReference>
<dbReference type="PANTHER" id="PTHR33219">
    <property type="entry name" value="YLMG HOMOLOG PROTEIN 2, CHLOROPLASTIC"/>
    <property type="match status" value="1"/>
</dbReference>
<sequence>MSISSVISILAELLFLALIIRAVLSWLTGVVALQPIARFINRVTDPILEPIRRIVPPLGGIDMSPLIAMIVIWLVESLLLTVLAGH</sequence>
<evidence type="ECO:0000256" key="1">
    <source>
        <dbReference type="ARBA" id="ARBA00010894"/>
    </source>
</evidence>
<name>A0A8J3I9Z5_9CHLR</name>
<gene>
    <name evidence="3" type="ORF">KSF_006740</name>
</gene>
<proteinExistence type="inferred from homology"/>
<comment type="caution">
    <text evidence="3">The sequence shown here is derived from an EMBL/GenBank/DDBJ whole genome shotgun (WGS) entry which is preliminary data.</text>
</comment>
<keyword evidence="4" id="KW-1185">Reference proteome</keyword>
<feature type="transmembrane region" description="Helical" evidence="2">
    <location>
        <begin position="6"/>
        <end position="33"/>
    </location>
</feature>
<keyword evidence="2" id="KW-1133">Transmembrane helix</keyword>
<dbReference type="AlphaFoldDB" id="A0A8J3I9Z5"/>
<comment type="similarity">
    <text evidence="1">Belongs to the YggT family.</text>
</comment>